<evidence type="ECO:0000313" key="2">
    <source>
        <dbReference type="EMBL" id="KDQ09773.1"/>
    </source>
</evidence>
<evidence type="ECO:0000259" key="1">
    <source>
        <dbReference type="PROSITE" id="PS50011"/>
    </source>
</evidence>
<dbReference type="OrthoDB" id="3067618at2759"/>
<dbReference type="InParanoid" id="A0A067M1Y7"/>
<dbReference type="Gene3D" id="1.10.510.10">
    <property type="entry name" value="Transferase(Phosphotransferase) domain 1"/>
    <property type="match status" value="1"/>
</dbReference>
<dbReference type="AlphaFoldDB" id="A0A067M1Y7"/>
<accession>A0A067M1Y7</accession>
<dbReference type="SUPFAM" id="SSF56112">
    <property type="entry name" value="Protein kinase-like (PK-like)"/>
    <property type="match status" value="1"/>
</dbReference>
<dbReference type="GO" id="GO:0005524">
    <property type="term" value="F:ATP binding"/>
    <property type="evidence" value="ECO:0007669"/>
    <property type="project" value="InterPro"/>
</dbReference>
<dbReference type="InterPro" id="IPR000719">
    <property type="entry name" value="Prot_kinase_dom"/>
</dbReference>
<dbReference type="Pfam" id="PF17667">
    <property type="entry name" value="Pkinase_fungal"/>
    <property type="match status" value="1"/>
</dbReference>
<gene>
    <name evidence="2" type="ORF">BOTBODRAFT_507582</name>
</gene>
<dbReference type="HOGENOM" id="CLU_637759_0_0_1"/>
<sequence length="430" mass="47617">MGLVKELDMYTPLGGLLTFAFKDSCVVFDTHNRHYLEQYAPDLSISAPNFTKPHATSVCLTVDCKTVAPDTPLDCSANMGQALNYCMAVRDAQPTRPKIIAWLTNISENVFVQMEAHESGTTLSRTNVLTLQDAVAFVKSCVLNDEAHSPPNLHFSSALGAIEKPLGTSTDSYVAEFSIPNELSESIGKIIAADSSTRLPRNTQKFVVKRAWSGRASPSLAQEIELLTAIREKKHALDHNVPLLVYEGVDMEYGIVPAGVPFDPAVQPSSKVLRTVLLDVLHALKYLHTAFGFVHRDVRIANIITHDRRGILVDFDKATKFGDGRKVPYLGGCICVPKELIGNIRKSYVPDPSHDLLAFVLLVNACLSPRSLHGFLSENLENPRSRESQKLRDLWESLRETQPWRGYVEAAERVDYDGVEAACDLALFLW</sequence>
<dbReference type="InterPro" id="IPR011009">
    <property type="entry name" value="Kinase-like_dom_sf"/>
</dbReference>
<dbReference type="Proteomes" id="UP000027195">
    <property type="component" value="Unassembled WGS sequence"/>
</dbReference>
<protein>
    <recommendedName>
        <fullName evidence="1">Protein kinase domain-containing protein</fullName>
    </recommendedName>
</protein>
<dbReference type="PROSITE" id="PS50011">
    <property type="entry name" value="PROTEIN_KINASE_DOM"/>
    <property type="match status" value="1"/>
</dbReference>
<dbReference type="InterPro" id="IPR040976">
    <property type="entry name" value="Pkinase_fungal"/>
</dbReference>
<keyword evidence="3" id="KW-1185">Reference proteome</keyword>
<dbReference type="EMBL" id="KL198074">
    <property type="protein sequence ID" value="KDQ09773.1"/>
    <property type="molecule type" value="Genomic_DNA"/>
</dbReference>
<feature type="domain" description="Protein kinase" evidence="1">
    <location>
        <begin position="160"/>
        <end position="430"/>
    </location>
</feature>
<name>A0A067M1Y7_BOTB1</name>
<evidence type="ECO:0000313" key="3">
    <source>
        <dbReference type="Proteomes" id="UP000027195"/>
    </source>
</evidence>
<organism evidence="2 3">
    <name type="scientific">Botryobasidium botryosum (strain FD-172 SS1)</name>
    <dbReference type="NCBI Taxonomy" id="930990"/>
    <lineage>
        <taxon>Eukaryota</taxon>
        <taxon>Fungi</taxon>
        <taxon>Dikarya</taxon>
        <taxon>Basidiomycota</taxon>
        <taxon>Agaricomycotina</taxon>
        <taxon>Agaricomycetes</taxon>
        <taxon>Cantharellales</taxon>
        <taxon>Botryobasidiaceae</taxon>
        <taxon>Botryobasidium</taxon>
    </lineage>
</organism>
<reference evidence="3" key="1">
    <citation type="journal article" date="2014" name="Proc. Natl. Acad. Sci. U.S.A.">
        <title>Extensive sampling of basidiomycete genomes demonstrates inadequacy of the white-rot/brown-rot paradigm for wood decay fungi.</title>
        <authorList>
            <person name="Riley R."/>
            <person name="Salamov A.A."/>
            <person name="Brown D.W."/>
            <person name="Nagy L.G."/>
            <person name="Floudas D."/>
            <person name="Held B.W."/>
            <person name="Levasseur A."/>
            <person name="Lombard V."/>
            <person name="Morin E."/>
            <person name="Otillar R."/>
            <person name="Lindquist E.A."/>
            <person name="Sun H."/>
            <person name="LaButti K.M."/>
            <person name="Schmutz J."/>
            <person name="Jabbour D."/>
            <person name="Luo H."/>
            <person name="Baker S.E."/>
            <person name="Pisabarro A.G."/>
            <person name="Walton J.D."/>
            <person name="Blanchette R.A."/>
            <person name="Henrissat B."/>
            <person name="Martin F."/>
            <person name="Cullen D."/>
            <person name="Hibbett D.S."/>
            <person name="Grigoriev I.V."/>
        </authorList>
    </citation>
    <scope>NUCLEOTIDE SEQUENCE [LARGE SCALE GENOMIC DNA]</scope>
    <source>
        <strain evidence="3">FD-172 SS1</strain>
    </source>
</reference>
<dbReference type="GO" id="GO:0004672">
    <property type="term" value="F:protein kinase activity"/>
    <property type="evidence" value="ECO:0007669"/>
    <property type="project" value="InterPro"/>
</dbReference>
<proteinExistence type="predicted"/>